<sequence length="519" mass="57336">MAATRAKSTSSTPTPASKGTGATKSKKNTATTAAASATKRTTRKSAASSSSKSTSSKPNNAIAPLSQKELATLKALEARRKAAAQQEEDEAIQQKTQAMLAAEEADNSDEEDDDQDEDSPPKKKQRSLSNTPVSNNMDEDELTFSQTLYQNAPEILQELDHDHSDVDPIPNNGGDDSANEDEGGEGHEGFEKMPTEENDQVGDDVFGGGKGNGLVVEDEEDGKSFLHMSQKRPRSPRTPSSQKVKEEHFTPSTRLLAIAAKSHLRKDIAINNPFPPITPINVRDEYIWKIIHETVQQNPAMAPHLKSMEKYEHTLLTTFVWYGRGGLLNAIATKARQQISGTFGIPGSLDEDGIIQQVKWLLEGGKFKFGGLDFEKKTYDRNSPFGNSIITDIIRMQWFAKGKADSPAFHAMVKEKKIYETCIILTVENALKEWASGVYQPIHFSDDTARGRYIYHQDSWKFLVEKSPTWAKMKQGSLYTTIIKQGKNSFLLENSGGGEEDFQGVDFEELERMAVAGQI</sequence>
<evidence type="ECO:0000256" key="1">
    <source>
        <dbReference type="SAM" id="MobiDB-lite"/>
    </source>
</evidence>
<feature type="region of interest" description="Disordered" evidence="1">
    <location>
        <begin position="78"/>
        <end position="249"/>
    </location>
</feature>
<evidence type="ECO:0000259" key="2">
    <source>
        <dbReference type="Pfam" id="PF20149"/>
    </source>
</evidence>
<dbReference type="Pfam" id="PF20149">
    <property type="entry name" value="DUF6532"/>
    <property type="match status" value="1"/>
</dbReference>
<feature type="compositionally biased region" description="Basic and acidic residues" evidence="1">
    <location>
        <begin position="184"/>
        <end position="195"/>
    </location>
</feature>
<gene>
    <name evidence="3" type="ORF">Hypma_004895</name>
</gene>
<feature type="region of interest" description="Disordered" evidence="1">
    <location>
        <begin position="1"/>
        <end position="66"/>
    </location>
</feature>
<evidence type="ECO:0000313" key="4">
    <source>
        <dbReference type="Proteomes" id="UP000076154"/>
    </source>
</evidence>
<name>A0A369KBR4_HYPMA</name>
<feature type="compositionally biased region" description="Polar residues" evidence="1">
    <location>
        <begin position="127"/>
        <end position="136"/>
    </location>
</feature>
<dbReference type="OrthoDB" id="2790754at2759"/>
<evidence type="ECO:0000313" key="3">
    <source>
        <dbReference type="EMBL" id="RDB30890.1"/>
    </source>
</evidence>
<dbReference type="STRING" id="39966.A0A369KBR4"/>
<dbReference type="EMBL" id="LUEZ02000003">
    <property type="protein sequence ID" value="RDB30890.1"/>
    <property type="molecule type" value="Genomic_DNA"/>
</dbReference>
<dbReference type="Proteomes" id="UP000076154">
    <property type="component" value="Unassembled WGS sequence"/>
</dbReference>
<organism evidence="3 4">
    <name type="scientific">Hypsizygus marmoreus</name>
    <name type="common">White beech mushroom</name>
    <name type="synonym">Agaricus marmoreus</name>
    <dbReference type="NCBI Taxonomy" id="39966"/>
    <lineage>
        <taxon>Eukaryota</taxon>
        <taxon>Fungi</taxon>
        <taxon>Dikarya</taxon>
        <taxon>Basidiomycota</taxon>
        <taxon>Agaricomycotina</taxon>
        <taxon>Agaricomycetes</taxon>
        <taxon>Agaricomycetidae</taxon>
        <taxon>Agaricales</taxon>
        <taxon>Tricholomatineae</taxon>
        <taxon>Lyophyllaceae</taxon>
        <taxon>Hypsizygus</taxon>
    </lineage>
</organism>
<comment type="caution">
    <text evidence="3">The sequence shown here is derived from an EMBL/GenBank/DDBJ whole genome shotgun (WGS) entry which is preliminary data.</text>
</comment>
<accession>A0A369KBR4</accession>
<dbReference type="InParanoid" id="A0A369KBR4"/>
<dbReference type="AlphaFoldDB" id="A0A369KBR4"/>
<feature type="compositionally biased region" description="Acidic residues" evidence="1">
    <location>
        <begin position="103"/>
        <end position="118"/>
    </location>
</feature>
<protein>
    <recommendedName>
        <fullName evidence="2">DUF6532 domain-containing protein</fullName>
    </recommendedName>
</protein>
<proteinExistence type="predicted"/>
<keyword evidence="4" id="KW-1185">Reference proteome</keyword>
<feature type="domain" description="DUF6532" evidence="2">
    <location>
        <begin position="259"/>
        <end position="460"/>
    </location>
</feature>
<reference evidence="3" key="1">
    <citation type="submission" date="2018-04" db="EMBL/GenBank/DDBJ databases">
        <title>Whole genome sequencing of Hypsizygus marmoreus.</title>
        <authorList>
            <person name="Choi I.-G."/>
            <person name="Min B."/>
            <person name="Kim J.-G."/>
            <person name="Kim S."/>
            <person name="Oh Y.-L."/>
            <person name="Kong W.-S."/>
            <person name="Park H."/>
            <person name="Jeong J."/>
            <person name="Song E.-S."/>
        </authorList>
    </citation>
    <scope>NUCLEOTIDE SEQUENCE [LARGE SCALE GENOMIC DNA]</scope>
    <source>
        <strain evidence="3">51987-8</strain>
    </source>
</reference>
<feature type="compositionally biased region" description="Low complexity" evidence="1">
    <location>
        <begin position="1"/>
        <end position="57"/>
    </location>
</feature>
<dbReference type="InterPro" id="IPR045341">
    <property type="entry name" value="DUF6532"/>
</dbReference>